<evidence type="ECO:0000256" key="4">
    <source>
        <dbReference type="ARBA" id="ARBA00019798"/>
    </source>
</evidence>
<dbReference type="EC" id="1.5.1.3" evidence="3"/>
<keyword evidence="9" id="KW-0521">NADP</keyword>
<dbReference type="InterPro" id="IPR012259">
    <property type="entry name" value="DHFR"/>
</dbReference>
<dbReference type="GO" id="GO:0046654">
    <property type="term" value="P:tetrahydrofolate biosynthetic process"/>
    <property type="evidence" value="ECO:0007669"/>
    <property type="project" value="UniProtKB-UniPathway"/>
</dbReference>
<evidence type="ECO:0000256" key="8">
    <source>
        <dbReference type="ARBA" id="ARBA00022727"/>
    </source>
</evidence>
<dbReference type="GO" id="GO:0004146">
    <property type="term" value="F:dihydrofolate reductase activity"/>
    <property type="evidence" value="ECO:0007669"/>
    <property type="project" value="UniProtKB-EC"/>
</dbReference>
<dbReference type="PRINTS" id="PR00070">
    <property type="entry name" value="DHFR"/>
</dbReference>
<evidence type="ECO:0000256" key="11">
    <source>
        <dbReference type="ARBA" id="ARBA00025154"/>
    </source>
</evidence>
<keyword evidence="10" id="KW-0560">Oxidoreductase</keyword>
<dbReference type="GO" id="GO:0005739">
    <property type="term" value="C:mitochondrion"/>
    <property type="evidence" value="ECO:0007669"/>
    <property type="project" value="TreeGrafter"/>
</dbReference>
<sequence length="186" mass="21425">MSQNNVIGIDGKLPWHIPEDREYFLNLTRGKILIIGRRTFEEENDLSHISHVRRCIVVSKTMDPILLRDEKVTVAQSFTEALEMACKISILNREGGGKQNESSDIDCWVGGGEKLYEDALLHSSAQELHLTVVDTEIDLKPHTTFFPSFDQWKHKFREISRHDGKDVGGDLDYKCTFHIYKRHDSQ</sequence>
<dbReference type="GO" id="GO:0009165">
    <property type="term" value="P:nucleotide biosynthetic process"/>
    <property type="evidence" value="ECO:0007669"/>
    <property type="project" value="UniProtKB-KW"/>
</dbReference>
<dbReference type="EC" id="2.1.1.45" evidence="2"/>
<keyword evidence="6" id="KW-0489">Methyltransferase</keyword>
<dbReference type="GO" id="GO:0050661">
    <property type="term" value="F:NADP binding"/>
    <property type="evidence" value="ECO:0007669"/>
    <property type="project" value="InterPro"/>
</dbReference>
<evidence type="ECO:0000256" key="3">
    <source>
        <dbReference type="ARBA" id="ARBA00012856"/>
    </source>
</evidence>
<dbReference type="PROSITE" id="PS51330">
    <property type="entry name" value="DHFR_2"/>
    <property type="match status" value="1"/>
</dbReference>
<dbReference type="CDD" id="cd00209">
    <property type="entry name" value="DHFR"/>
    <property type="match status" value="1"/>
</dbReference>
<dbReference type="InterPro" id="IPR024072">
    <property type="entry name" value="DHFR-like_dom_sf"/>
</dbReference>
<evidence type="ECO:0000256" key="5">
    <source>
        <dbReference type="ARBA" id="ARBA00022563"/>
    </source>
</evidence>
<dbReference type="EMBL" id="HBNS01061117">
    <property type="protein sequence ID" value="CAE4668738.1"/>
    <property type="molecule type" value="Transcribed_RNA"/>
</dbReference>
<keyword evidence="7" id="KW-0808">Transferase</keyword>
<reference evidence="14" key="1">
    <citation type="submission" date="2021-01" db="EMBL/GenBank/DDBJ databases">
        <authorList>
            <person name="Corre E."/>
            <person name="Pelletier E."/>
            <person name="Niang G."/>
            <person name="Scheremetjew M."/>
            <person name="Finn R."/>
            <person name="Kale V."/>
            <person name="Holt S."/>
            <person name="Cochrane G."/>
            <person name="Meng A."/>
            <person name="Brown T."/>
            <person name="Cohen L."/>
        </authorList>
    </citation>
    <scope>NUCLEOTIDE SEQUENCE</scope>
    <source>
        <strain evidence="14">GSO104</strain>
    </source>
</reference>
<evidence type="ECO:0000259" key="13">
    <source>
        <dbReference type="PROSITE" id="PS51330"/>
    </source>
</evidence>
<comment type="similarity">
    <text evidence="12">Belongs to the dihydrofolate reductase family.</text>
</comment>
<dbReference type="PROSITE" id="PS00075">
    <property type="entry name" value="DHFR_1"/>
    <property type="match status" value="1"/>
</dbReference>
<comment type="pathway">
    <text evidence="1">Cofactor biosynthesis; tetrahydrofolate biosynthesis; 5,6,7,8-tetrahydrofolate from 7,8-dihydrofolate: step 1/1.</text>
</comment>
<dbReference type="GO" id="GO:0046655">
    <property type="term" value="P:folic acid metabolic process"/>
    <property type="evidence" value="ECO:0007669"/>
    <property type="project" value="TreeGrafter"/>
</dbReference>
<dbReference type="UniPathway" id="UPA00077">
    <property type="reaction ID" value="UER00158"/>
</dbReference>
<keyword evidence="5" id="KW-0554">One-carbon metabolism</keyword>
<feature type="domain" description="DHFR" evidence="13">
    <location>
        <begin position="1"/>
        <end position="182"/>
    </location>
</feature>
<evidence type="ECO:0000256" key="9">
    <source>
        <dbReference type="ARBA" id="ARBA00022857"/>
    </source>
</evidence>
<dbReference type="PANTHER" id="PTHR48069:SF3">
    <property type="entry name" value="DIHYDROFOLATE REDUCTASE"/>
    <property type="match status" value="1"/>
</dbReference>
<evidence type="ECO:0000256" key="7">
    <source>
        <dbReference type="ARBA" id="ARBA00022679"/>
    </source>
</evidence>
<keyword evidence="8" id="KW-0545">Nucleotide biosynthesis</keyword>
<dbReference type="AlphaFoldDB" id="A0A7S4WF03"/>
<dbReference type="GO" id="GO:0046452">
    <property type="term" value="P:dihydrofolate metabolic process"/>
    <property type="evidence" value="ECO:0007669"/>
    <property type="project" value="TreeGrafter"/>
</dbReference>
<proteinExistence type="inferred from homology"/>
<accession>A0A7S4WF03</accession>
<dbReference type="InterPro" id="IPR001796">
    <property type="entry name" value="DHFR_dom"/>
</dbReference>
<evidence type="ECO:0000256" key="1">
    <source>
        <dbReference type="ARBA" id="ARBA00004903"/>
    </source>
</evidence>
<gene>
    <name evidence="14" type="ORF">DBRI00130_LOCUS44044</name>
</gene>
<dbReference type="GO" id="GO:0004799">
    <property type="term" value="F:thymidylate synthase activity"/>
    <property type="evidence" value="ECO:0007669"/>
    <property type="project" value="UniProtKB-EC"/>
</dbReference>
<evidence type="ECO:0000256" key="2">
    <source>
        <dbReference type="ARBA" id="ARBA00011947"/>
    </source>
</evidence>
<dbReference type="GO" id="GO:0006730">
    <property type="term" value="P:one-carbon metabolic process"/>
    <property type="evidence" value="ECO:0007669"/>
    <property type="project" value="UniProtKB-KW"/>
</dbReference>
<dbReference type="Pfam" id="PF00186">
    <property type="entry name" value="DHFR_1"/>
    <property type="match status" value="1"/>
</dbReference>
<dbReference type="PANTHER" id="PTHR48069">
    <property type="entry name" value="DIHYDROFOLATE REDUCTASE"/>
    <property type="match status" value="1"/>
</dbReference>
<evidence type="ECO:0000256" key="10">
    <source>
        <dbReference type="ARBA" id="ARBA00023002"/>
    </source>
</evidence>
<dbReference type="SUPFAM" id="SSF53597">
    <property type="entry name" value="Dihydrofolate reductase-like"/>
    <property type="match status" value="1"/>
</dbReference>
<dbReference type="InterPro" id="IPR017925">
    <property type="entry name" value="DHFR_CS"/>
</dbReference>
<dbReference type="GO" id="GO:0032259">
    <property type="term" value="P:methylation"/>
    <property type="evidence" value="ECO:0007669"/>
    <property type="project" value="UniProtKB-KW"/>
</dbReference>
<evidence type="ECO:0000313" key="14">
    <source>
        <dbReference type="EMBL" id="CAE4668738.1"/>
    </source>
</evidence>
<comment type="function">
    <text evidence="11">Bifunctional enzyme. Involved in de novo dTMP biosynthesis. Key enzyme in folate metabolism. Catalyzes an essential reaction for de novo glycine and purine synthesis, DNA precursor synthesis, and for the conversion of dUMP to dTMP.</text>
</comment>
<organism evidence="14">
    <name type="scientific">Ditylum brightwellii</name>
    <dbReference type="NCBI Taxonomy" id="49249"/>
    <lineage>
        <taxon>Eukaryota</taxon>
        <taxon>Sar</taxon>
        <taxon>Stramenopiles</taxon>
        <taxon>Ochrophyta</taxon>
        <taxon>Bacillariophyta</taxon>
        <taxon>Mediophyceae</taxon>
        <taxon>Lithodesmiophycidae</taxon>
        <taxon>Lithodesmiales</taxon>
        <taxon>Lithodesmiaceae</taxon>
        <taxon>Ditylum</taxon>
    </lineage>
</organism>
<evidence type="ECO:0000256" key="12">
    <source>
        <dbReference type="RuleBase" id="RU004474"/>
    </source>
</evidence>
<name>A0A7S4WF03_9STRA</name>
<protein>
    <recommendedName>
        <fullName evidence="4">Bifunctional dihydrofolate reductase-thymidylate synthase</fullName>
        <ecNumber evidence="3">1.5.1.3</ecNumber>
        <ecNumber evidence="2">2.1.1.45</ecNumber>
    </recommendedName>
</protein>
<evidence type="ECO:0000256" key="6">
    <source>
        <dbReference type="ARBA" id="ARBA00022603"/>
    </source>
</evidence>
<dbReference type="Gene3D" id="3.40.430.10">
    <property type="entry name" value="Dihydrofolate Reductase, subunit A"/>
    <property type="match status" value="1"/>
</dbReference>